<dbReference type="SUPFAM" id="SSF49785">
    <property type="entry name" value="Galactose-binding domain-like"/>
    <property type="match status" value="1"/>
</dbReference>
<reference evidence="3" key="1">
    <citation type="submission" date="2021-09" db="EMBL/GenBank/DDBJ databases">
        <title>The genome of Mauremys mutica provides insights into the evolution of semi-aquatic lifestyle.</title>
        <authorList>
            <person name="Gong S."/>
            <person name="Gao Y."/>
        </authorList>
    </citation>
    <scope>NUCLEOTIDE SEQUENCE</scope>
    <source>
        <strain evidence="3">MM-2020</strain>
        <tissue evidence="3">Muscle</tissue>
    </source>
</reference>
<evidence type="ECO:0000259" key="2">
    <source>
        <dbReference type="Pfam" id="PF01834"/>
    </source>
</evidence>
<gene>
    <name evidence="3" type="ORF">KIL84_018229</name>
</gene>
<name>A0A9D3XUE3_9SAUR</name>
<dbReference type="GO" id="GO:0000012">
    <property type="term" value="P:single strand break repair"/>
    <property type="evidence" value="ECO:0007669"/>
    <property type="project" value="InterPro"/>
</dbReference>
<evidence type="ECO:0000313" key="3">
    <source>
        <dbReference type="EMBL" id="KAH1185480.1"/>
    </source>
</evidence>
<feature type="compositionally biased region" description="Polar residues" evidence="1">
    <location>
        <begin position="133"/>
        <end position="147"/>
    </location>
</feature>
<dbReference type="GO" id="GO:0003684">
    <property type="term" value="F:damaged DNA binding"/>
    <property type="evidence" value="ECO:0007669"/>
    <property type="project" value="InterPro"/>
</dbReference>
<feature type="compositionally biased region" description="Basic and acidic residues" evidence="1">
    <location>
        <begin position="512"/>
        <end position="521"/>
    </location>
</feature>
<dbReference type="PANTHER" id="PTHR11370:SF4">
    <property type="entry name" value="DNA-REPAIR PROTEIN XRCC1 N-TERMINAL DOMAIN-CONTAINING PROTEIN"/>
    <property type="match status" value="1"/>
</dbReference>
<feature type="domain" description="DNA-repair protein Xrcc1 N-terminal" evidence="2">
    <location>
        <begin position="155"/>
        <end position="290"/>
    </location>
</feature>
<dbReference type="Pfam" id="PF01834">
    <property type="entry name" value="XRCC1_N"/>
    <property type="match status" value="1"/>
</dbReference>
<evidence type="ECO:0000256" key="1">
    <source>
        <dbReference type="SAM" id="MobiDB-lite"/>
    </source>
</evidence>
<accession>A0A9D3XUE3</accession>
<keyword evidence="4" id="KW-1185">Reference proteome</keyword>
<feature type="region of interest" description="Disordered" evidence="1">
    <location>
        <begin position="372"/>
        <end position="471"/>
    </location>
</feature>
<dbReference type="InterPro" id="IPR002706">
    <property type="entry name" value="Xrcc1_N"/>
</dbReference>
<dbReference type="EMBL" id="JAHDVG010000463">
    <property type="protein sequence ID" value="KAH1185480.1"/>
    <property type="molecule type" value="Genomic_DNA"/>
</dbReference>
<dbReference type="PANTHER" id="PTHR11370">
    <property type="entry name" value="DNA-REPAIR PROTEIN XRCC1"/>
    <property type="match status" value="1"/>
</dbReference>
<feature type="region of interest" description="Disordered" evidence="1">
    <location>
        <begin position="501"/>
        <end position="523"/>
    </location>
</feature>
<dbReference type="GO" id="GO:0005634">
    <property type="term" value="C:nucleus"/>
    <property type="evidence" value="ECO:0007669"/>
    <property type="project" value="InterPro"/>
</dbReference>
<dbReference type="InterPro" id="IPR008979">
    <property type="entry name" value="Galactose-bd-like_sf"/>
</dbReference>
<dbReference type="FunFam" id="2.60.120.260:FF:000025">
    <property type="entry name" value="DNA repair protein XRCC1 isoform X1"/>
    <property type="match status" value="1"/>
</dbReference>
<feature type="compositionally biased region" description="Polar residues" evidence="1">
    <location>
        <begin position="372"/>
        <end position="382"/>
    </location>
</feature>
<dbReference type="Proteomes" id="UP000827986">
    <property type="component" value="Unassembled WGS sequence"/>
</dbReference>
<proteinExistence type="predicted"/>
<organism evidence="3 4">
    <name type="scientific">Mauremys mutica</name>
    <name type="common">yellowpond turtle</name>
    <dbReference type="NCBI Taxonomy" id="74926"/>
    <lineage>
        <taxon>Eukaryota</taxon>
        <taxon>Metazoa</taxon>
        <taxon>Chordata</taxon>
        <taxon>Craniata</taxon>
        <taxon>Vertebrata</taxon>
        <taxon>Euteleostomi</taxon>
        <taxon>Archelosauria</taxon>
        <taxon>Testudinata</taxon>
        <taxon>Testudines</taxon>
        <taxon>Cryptodira</taxon>
        <taxon>Durocryptodira</taxon>
        <taxon>Testudinoidea</taxon>
        <taxon>Geoemydidae</taxon>
        <taxon>Geoemydinae</taxon>
        <taxon>Mauremys</taxon>
    </lineage>
</organism>
<sequence>MFLGLVSLEGETAEAIATALLQFLVSVGLDFSRSVRIGTDGCSVMVGYKNSMYMHLLKQNNRLSLIKCVCDSIQLCASKAVEMLPHSLEFLVSHSYSWFFHSPQRQRAYAQLFQHHRCTWYFADPYKKTKFLSSSRPTSSMKPTNHLTGDKLRGSQDPRYPVENLLRDDGIHPWLSSPQDRSRQLKVELQLERASSIGYIDIGNCGCAFVQVDVGRSFWPLEQPYVTVVPSTTLMTPADSKLDRNRSGVRMFKEGDFLAAALGEKWDRVRITCSQPFNKQAQFGLSFIHIRTPLDPDHSQAAPAPPQTGLEPAASPWLASPAFRRTFFPEVQPSKGEEEELKSRLQLLEPSCGPHPRSPTCLSRTARMVLSATQSRSRTLQPGPSAASLAAERQGSSRGQLGEDPAVSPAAAGPVQDVHDAPPLRKVRMKPSRKRRSQGTAARSMPRPGTQGGRARSWGGRPSKLDDGGEAGGEMGTCPICAGCFSTDLLPVHASTCGEDGSLPDTAWPSPPREDPQREEPPEAWVPCPICEFSFSTAEVERHASTCGEQAGALETPHSWLWVE</sequence>
<dbReference type="AlphaFoldDB" id="A0A9D3XUE3"/>
<feature type="compositionally biased region" description="Basic residues" evidence="1">
    <location>
        <begin position="425"/>
        <end position="437"/>
    </location>
</feature>
<feature type="region of interest" description="Disordered" evidence="1">
    <location>
        <begin position="133"/>
        <end position="154"/>
    </location>
</feature>
<comment type="caution">
    <text evidence="3">The sequence shown here is derived from an EMBL/GenBank/DDBJ whole genome shotgun (WGS) entry which is preliminary data.</text>
</comment>
<evidence type="ECO:0000313" key="4">
    <source>
        <dbReference type="Proteomes" id="UP000827986"/>
    </source>
</evidence>
<protein>
    <recommendedName>
        <fullName evidence="2">DNA-repair protein Xrcc1 N-terminal domain-containing protein</fullName>
    </recommendedName>
</protein>
<dbReference type="Gene3D" id="2.60.120.260">
    <property type="entry name" value="Galactose-binding domain-like"/>
    <property type="match status" value="1"/>
</dbReference>
<dbReference type="GO" id="GO:0006284">
    <property type="term" value="P:base-excision repair"/>
    <property type="evidence" value="ECO:0007669"/>
    <property type="project" value="TreeGrafter"/>
</dbReference>